<sequence>MSGRKSPTPVNPTRTKRRVKFSKLPQRFRRPLSASSSADTIWKKENWKEDRWLTGSTNFEDVAELNVSDKNSIAKPCSCSSFMGCFCGARRYRKVGAYDSSPNSPLGGEEDFKNSNRSHDLIRIGVEIDSSSSESNDPIRDNETKVKNISE</sequence>
<feature type="region of interest" description="Disordered" evidence="1">
    <location>
        <begin position="1"/>
        <end position="23"/>
    </location>
</feature>
<protein>
    <submittedName>
        <fullName evidence="2">Uncharacterized protein</fullName>
    </submittedName>
</protein>
<evidence type="ECO:0000256" key="1">
    <source>
        <dbReference type="SAM" id="MobiDB-lite"/>
    </source>
</evidence>
<reference evidence="2 3" key="1">
    <citation type="submission" date="2020-08" db="EMBL/GenBank/DDBJ databases">
        <authorList>
            <person name="Hejnol A."/>
        </authorList>
    </citation>
    <scope>NUCLEOTIDE SEQUENCE [LARGE SCALE GENOMIC DNA]</scope>
</reference>
<evidence type="ECO:0000313" key="2">
    <source>
        <dbReference type="EMBL" id="CAD5111837.1"/>
    </source>
</evidence>
<proteinExistence type="predicted"/>
<dbReference type="AlphaFoldDB" id="A0A7I8V9E7"/>
<comment type="caution">
    <text evidence="2">The sequence shown here is derived from an EMBL/GenBank/DDBJ whole genome shotgun (WGS) entry which is preliminary data.</text>
</comment>
<feature type="region of interest" description="Disordered" evidence="1">
    <location>
        <begin position="98"/>
        <end position="151"/>
    </location>
</feature>
<evidence type="ECO:0000313" key="3">
    <source>
        <dbReference type="Proteomes" id="UP000549394"/>
    </source>
</evidence>
<dbReference type="Proteomes" id="UP000549394">
    <property type="component" value="Unassembled WGS sequence"/>
</dbReference>
<name>A0A7I8V9E7_9ANNE</name>
<organism evidence="2 3">
    <name type="scientific">Dimorphilus gyrociliatus</name>
    <dbReference type="NCBI Taxonomy" id="2664684"/>
    <lineage>
        <taxon>Eukaryota</taxon>
        <taxon>Metazoa</taxon>
        <taxon>Spiralia</taxon>
        <taxon>Lophotrochozoa</taxon>
        <taxon>Annelida</taxon>
        <taxon>Polychaeta</taxon>
        <taxon>Polychaeta incertae sedis</taxon>
        <taxon>Dinophilidae</taxon>
        <taxon>Dimorphilus</taxon>
    </lineage>
</organism>
<gene>
    <name evidence="2" type="ORF">DGYR_LOCUS1066</name>
</gene>
<dbReference type="EMBL" id="CAJFCJ010000002">
    <property type="protein sequence ID" value="CAD5111837.1"/>
    <property type="molecule type" value="Genomic_DNA"/>
</dbReference>
<feature type="compositionally biased region" description="Basic residues" evidence="1">
    <location>
        <begin position="14"/>
        <end position="23"/>
    </location>
</feature>
<feature type="compositionally biased region" description="Basic and acidic residues" evidence="1">
    <location>
        <begin position="110"/>
        <end position="122"/>
    </location>
</feature>
<keyword evidence="3" id="KW-1185">Reference proteome</keyword>
<accession>A0A7I8V9E7</accession>
<feature type="compositionally biased region" description="Basic and acidic residues" evidence="1">
    <location>
        <begin position="137"/>
        <end position="151"/>
    </location>
</feature>